<dbReference type="VEuPathDB" id="FungiDB:BO80DRAFT_421164"/>
<dbReference type="SUPFAM" id="SSF51735">
    <property type="entry name" value="NAD(P)-binding Rossmann-fold domains"/>
    <property type="match status" value="1"/>
</dbReference>
<dbReference type="PANTHER" id="PTHR24320:SF252">
    <property type="entry name" value="DEHYDROGENASE_REDUCTASE FAMILY PROTEIN, PUTATIVE (AFU_ORTHOLOGUE AFUA_3G08550)-RELATED"/>
    <property type="match status" value="1"/>
</dbReference>
<keyword evidence="5" id="KW-1185">Reference proteome</keyword>
<accession>A0A395HDP9</accession>
<name>A0A395HDP9_9EURO</name>
<evidence type="ECO:0000256" key="3">
    <source>
        <dbReference type="ARBA" id="ARBA00023002"/>
    </source>
</evidence>
<evidence type="ECO:0000313" key="4">
    <source>
        <dbReference type="EMBL" id="RAL05972.1"/>
    </source>
</evidence>
<evidence type="ECO:0000256" key="1">
    <source>
        <dbReference type="ARBA" id="ARBA00006484"/>
    </source>
</evidence>
<dbReference type="PANTHER" id="PTHR24320">
    <property type="entry name" value="RETINOL DEHYDROGENASE"/>
    <property type="match status" value="1"/>
</dbReference>
<keyword evidence="2" id="KW-0521">NADP</keyword>
<dbReference type="InterPro" id="IPR002347">
    <property type="entry name" value="SDR_fam"/>
</dbReference>
<dbReference type="RefSeq" id="XP_025580299.1">
    <property type="nucleotide sequence ID" value="XM_025718539.1"/>
</dbReference>
<dbReference type="Proteomes" id="UP000249402">
    <property type="component" value="Unassembled WGS sequence"/>
</dbReference>
<dbReference type="Gene3D" id="3.40.50.720">
    <property type="entry name" value="NAD(P)-binding Rossmann-like Domain"/>
    <property type="match status" value="1"/>
</dbReference>
<dbReference type="GO" id="GO:0016491">
    <property type="term" value="F:oxidoreductase activity"/>
    <property type="evidence" value="ECO:0007669"/>
    <property type="project" value="UniProtKB-KW"/>
</dbReference>
<reference evidence="4 5" key="1">
    <citation type="submission" date="2018-02" db="EMBL/GenBank/DDBJ databases">
        <title>The genomes of Aspergillus section Nigri reveals drivers in fungal speciation.</title>
        <authorList>
            <consortium name="DOE Joint Genome Institute"/>
            <person name="Vesth T.C."/>
            <person name="Nybo J."/>
            <person name="Theobald S."/>
            <person name="Brandl J."/>
            <person name="Frisvad J.C."/>
            <person name="Nielsen K.F."/>
            <person name="Lyhne E.K."/>
            <person name="Kogle M.E."/>
            <person name="Kuo A."/>
            <person name="Riley R."/>
            <person name="Clum A."/>
            <person name="Nolan M."/>
            <person name="Lipzen A."/>
            <person name="Salamov A."/>
            <person name="Henrissat B."/>
            <person name="Wiebenga A."/>
            <person name="De vries R.P."/>
            <person name="Grigoriev I.V."/>
            <person name="Mortensen U.H."/>
            <person name="Andersen M.R."/>
            <person name="Baker S.E."/>
        </authorList>
    </citation>
    <scope>NUCLEOTIDE SEQUENCE [LARGE SCALE GENOMIC DNA]</scope>
    <source>
        <strain evidence="4 5">CBS 121593</strain>
    </source>
</reference>
<organism evidence="4 5">
    <name type="scientific">Aspergillus ibericus CBS 121593</name>
    <dbReference type="NCBI Taxonomy" id="1448316"/>
    <lineage>
        <taxon>Eukaryota</taxon>
        <taxon>Fungi</taxon>
        <taxon>Dikarya</taxon>
        <taxon>Ascomycota</taxon>
        <taxon>Pezizomycotina</taxon>
        <taxon>Eurotiomycetes</taxon>
        <taxon>Eurotiomycetidae</taxon>
        <taxon>Eurotiales</taxon>
        <taxon>Aspergillaceae</taxon>
        <taxon>Aspergillus</taxon>
        <taxon>Aspergillus subgen. Circumdati</taxon>
    </lineage>
</organism>
<dbReference type="OrthoDB" id="542013at2759"/>
<evidence type="ECO:0000313" key="5">
    <source>
        <dbReference type="Proteomes" id="UP000249402"/>
    </source>
</evidence>
<dbReference type="AlphaFoldDB" id="A0A395HDP9"/>
<protein>
    <submittedName>
        <fullName evidence="4">Putative short chain dehydrogenase/ reductase</fullName>
    </submittedName>
</protein>
<evidence type="ECO:0000256" key="2">
    <source>
        <dbReference type="ARBA" id="ARBA00022857"/>
    </source>
</evidence>
<dbReference type="EMBL" id="KZ824420">
    <property type="protein sequence ID" value="RAL05972.1"/>
    <property type="molecule type" value="Genomic_DNA"/>
</dbReference>
<dbReference type="GeneID" id="37223404"/>
<sequence length="351" mass="38964">MAYLFPRRLRDKFWPEPLPPPGSFQGQTVLVTGATAGLGRAAAVHFATLGARVILTSRSMASGEAAKRDIERMAGITGQGKIRVMELDMNRYSSCVSFFNQLKQSEQWSHGLDCAVLNAGIINPHFAESPEGWEQTIQVNTLSTTLLGLLLLSWMKQGPKDRNPPHLVFVTSRDHLEPDITSWADWSGQGGGLLQYFSREENWPSHQPQPNYAESKLMLMYAVGEICNQAVGPDGRVRVIVNSVCPGLVSTDIARLVVKHSRAMQLLVPLYLGVLGKSADYGARFYVTAARASEKEHGKFVQSLLTDEEYHRLRVPNMESDTATDVKGLVWKEILSELREKVPSLDELMKA</sequence>
<keyword evidence="3" id="KW-0560">Oxidoreductase</keyword>
<dbReference type="InterPro" id="IPR036291">
    <property type="entry name" value="NAD(P)-bd_dom_sf"/>
</dbReference>
<dbReference type="PRINTS" id="PR00081">
    <property type="entry name" value="GDHRDH"/>
</dbReference>
<dbReference type="STRING" id="1448316.A0A395HDP9"/>
<comment type="similarity">
    <text evidence="1">Belongs to the short-chain dehydrogenases/reductases (SDR) family.</text>
</comment>
<proteinExistence type="inferred from homology"/>
<gene>
    <name evidence="4" type="ORF">BO80DRAFT_421164</name>
</gene>
<dbReference type="Pfam" id="PF00106">
    <property type="entry name" value="adh_short"/>
    <property type="match status" value="1"/>
</dbReference>